<name>A0AAJ6HY39_9ACTN</name>
<gene>
    <name evidence="1" type="ORF">Q3V37_14750</name>
</gene>
<dbReference type="InterPro" id="IPR027417">
    <property type="entry name" value="P-loop_NTPase"/>
</dbReference>
<dbReference type="Gene3D" id="3.40.50.300">
    <property type="entry name" value="P-loop containing nucleotide triphosphate hydrolases"/>
    <property type="match status" value="1"/>
</dbReference>
<dbReference type="Pfam" id="PF24389">
    <property type="entry name" value="ORC-CDC6-like"/>
    <property type="match status" value="1"/>
</dbReference>
<dbReference type="AlphaFoldDB" id="A0AAJ6HY39"/>
<dbReference type="InterPro" id="IPR056955">
    <property type="entry name" value="ORC-CDC6-like"/>
</dbReference>
<keyword evidence="2" id="KW-1185">Reference proteome</keyword>
<reference evidence="1 2" key="1">
    <citation type="submission" date="2023-07" db="EMBL/GenBank/DDBJ databases">
        <title>Micromonospora profundi TRM 95458 converts glycerol to a new osmotic compound.</title>
        <authorList>
            <person name="Lu D."/>
        </authorList>
    </citation>
    <scope>NUCLEOTIDE SEQUENCE [LARGE SCALE GENOMIC DNA]</scope>
    <source>
        <strain evidence="1 2">TRM95458</strain>
    </source>
</reference>
<evidence type="ECO:0000313" key="2">
    <source>
        <dbReference type="Proteomes" id="UP001235874"/>
    </source>
</evidence>
<proteinExistence type="predicted"/>
<sequence length="678" mass="77145">MDKFDFIGQTHLDHEGNWMTSPRLDEAFNSMLRTDYIALNDTEKLDLLADYYVDYWGYVNQMVAPVDQLVVGRRGTGKTTLLYRALVECMRSWGNQSASSAQSRTLGIYLDLVKCQSLNSSSAADYENFEHAFISELCDAIREELVRSWPALARESTLIDRVFKARESKMVAATNNELQRLAEIIKTGLPRFVDRSGAQEIRKRNSQSTADKASASANVKMPTAELKVEFSDDYTESRETEVTRSENTSYRLTVADFLRVVGDLRKAAEIPYLIIFVDEFSSLDETLQGRFTTLLKKILGNHSGVYIKLCGITDHYRLGSSIILQRDLFELSLDLNSFVERSGSLKSAMDHLIDLTKNIVEQRLKVYGIENPGSLFDEASSAYESLSMSAMGVPRTLGIVLKQAWSRAQSTSAHSRLRIRRADVEYGIRYASRAYYNQMAGSARDSVAIPEHVLELWDALLDRAGQERKKSRSNSISSSHFMVQPRHEERLKYLNMFFLVHLLEQGRTTKKEGINRSLYCFDYGTTLENHFGWSTDKNTIRQQRFAYDDTLSAFDNHYKRSEDEEFRCPKCRTTFKRSQLIVAGHQLNFCPVDRVDLEPISAPSIGHNFTEEEIKIIGAIRSAREEDNLYARQVADDVGCYVQKVAKFGAKLENEGIISRKMAPSVNRKIYFSHGDSA</sequence>
<accession>A0AAJ6HY39</accession>
<dbReference type="Proteomes" id="UP001235874">
    <property type="component" value="Chromosome"/>
</dbReference>
<dbReference type="EMBL" id="CP130472">
    <property type="protein sequence ID" value="WLS48377.1"/>
    <property type="molecule type" value="Genomic_DNA"/>
</dbReference>
<dbReference type="SUPFAM" id="SSF52540">
    <property type="entry name" value="P-loop containing nucleoside triphosphate hydrolases"/>
    <property type="match status" value="1"/>
</dbReference>
<organism evidence="1 2">
    <name type="scientific">Micromonospora profundi</name>
    <dbReference type="NCBI Taxonomy" id="1420889"/>
    <lineage>
        <taxon>Bacteria</taxon>
        <taxon>Bacillati</taxon>
        <taxon>Actinomycetota</taxon>
        <taxon>Actinomycetes</taxon>
        <taxon>Micromonosporales</taxon>
        <taxon>Micromonosporaceae</taxon>
        <taxon>Micromonospora</taxon>
    </lineage>
</organism>
<evidence type="ECO:0000313" key="1">
    <source>
        <dbReference type="EMBL" id="WLS48377.1"/>
    </source>
</evidence>
<protein>
    <submittedName>
        <fullName evidence="1">Uncharacterized protein</fullName>
    </submittedName>
</protein>
<dbReference type="KEGG" id="mprn:Q3V37_14750"/>
<dbReference type="RefSeq" id="WP_306273728.1">
    <property type="nucleotide sequence ID" value="NZ_CP130472.1"/>
</dbReference>